<evidence type="ECO:0000313" key="1">
    <source>
        <dbReference type="EMBL" id="MFC7391641.1"/>
    </source>
</evidence>
<dbReference type="EMBL" id="JBHTCO010000002">
    <property type="protein sequence ID" value="MFC7391641.1"/>
    <property type="molecule type" value="Genomic_DNA"/>
</dbReference>
<evidence type="ECO:0000313" key="2">
    <source>
        <dbReference type="Proteomes" id="UP001596505"/>
    </source>
</evidence>
<accession>A0ABW2PTL6</accession>
<dbReference type="Proteomes" id="UP001596505">
    <property type="component" value="Unassembled WGS sequence"/>
</dbReference>
<gene>
    <name evidence="1" type="ORF">ACFQRG_01365</name>
</gene>
<reference evidence="2" key="1">
    <citation type="journal article" date="2019" name="Int. J. Syst. Evol. Microbiol.">
        <title>The Global Catalogue of Microorganisms (GCM) 10K type strain sequencing project: providing services to taxonomists for standard genome sequencing and annotation.</title>
        <authorList>
            <consortium name="The Broad Institute Genomics Platform"/>
            <consortium name="The Broad Institute Genome Sequencing Center for Infectious Disease"/>
            <person name="Wu L."/>
            <person name="Ma J."/>
        </authorList>
    </citation>
    <scope>NUCLEOTIDE SEQUENCE [LARGE SCALE GENOMIC DNA]</scope>
    <source>
        <strain evidence="2">CGMCC 1.16305</strain>
    </source>
</reference>
<keyword evidence="2" id="KW-1185">Reference proteome</keyword>
<sequence>MYYSGGGYHYPQHYSPAAARRDYYYQKYLYHAKMCEYYYKKIFGNNKGEISYHLPPNIEVKEKWKKKTTYEKTYTPVPFHKGAPN</sequence>
<protein>
    <submittedName>
        <fullName evidence="1">Uncharacterized protein</fullName>
    </submittedName>
</protein>
<name>A0ABW2PTL6_9BACL</name>
<comment type="caution">
    <text evidence="1">The sequence shown here is derived from an EMBL/GenBank/DDBJ whole genome shotgun (WGS) entry which is preliminary data.</text>
</comment>
<proteinExistence type="predicted"/>
<organism evidence="1 2">
    <name type="scientific">Scopulibacillus cellulosilyticus</name>
    <dbReference type="NCBI Taxonomy" id="2665665"/>
    <lineage>
        <taxon>Bacteria</taxon>
        <taxon>Bacillati</taxon>
        <taxon>Bacillota</taxon>
        <taxon>Bacilli</taxon>
        <taxon>Bacillales</taxon>
        <taxon>Sporolactobacillaceae</taxon>
        <taxon>Scopulibacillus</taxon>
    </lineage>
</organism>
<dbReference type="RefSeq" id="WP_380962860.1">
    <property type="nucleotide sequence ID" value="NZ_JBHTCO010000002.1"/>
</dbReference>